<feature type="transmembrane region" description="Helical" evidence="7">
    <location>
        <begin position="106"/>
        <end position="125"/>
    </location>
</feature>
<name>A0AA97P1V6_PYRO3</name>
<dbReference type="PRINTS" id="PR00385">
    <property type="entry name" value="P450"/>
</dbReference>
<dbReference type="PROSITE" id="PS00086">
    <property type="entry name" value="CYTOCHROME_P450"/>
    <property type="match status" value="1"/>
</dbReference>
<dbReference type="GO" id="GO:0004497">
    <property type="term" value="F:monooxygenase activity"/>
    <property type="evidence" value="ECO:0007669"/>
    <property type="project" value="InterPro"/>
</dbReference>
<accession>A0AA97P1V6</accession>
<feature type="transmembrane region" description="Helical" evidence="7">
    <location>
        <begin position="74"/>
        <end position="94"/>
    </location>
</feature>
<dbReference type="EMBL" id="JH792996">
    <property type="protein sequence ID" value="ELQ40365.1"/>
    <property type="molecule type" value="Genomic_DNA"/>
</dbReference>
<evidence type="ECO:0000256" key="2">
    <source>
        <dbReference type="ARBA" id="ARBA00010617"/>
    </source>
</evidence>
<dbReference type="InterPro" id="IPR036396">
    <property type="entry name" value="Cyt_P450_sf"/>
</dbReference>
<proteinExistence type="inferred from homology"/>
<feature type="binding site" description="axial binding residue" evidence="6">
    <location>
        <position position="657"/>
    </location>
    <ligand>
        <name>heme</name>
        <dbReference type="ChEBI" id="CHEBI:30413"/>
    </ligand>
    <ligandPart>
        <name>Fe</name>
        <dbReference type="ChEBI" id="CHEBI:18248"/>
    </ligandPart>
</feature>
<gene>
    <name evidence="8" type="ORF">OOU_Y34scaffold00448g65</name>
</gene>
<comment type="cofactor">
    <cofactor evidence="1 6">
        <name>heme</name>
        <dbReference type="ChEBI" id="CHEBI:30413"/>
    </cofactor>
</comment>
<keyword evidence="3 6" id="KW-0349">Heme</keyword>
<dbReference type="GO" id="GO:0005506">
    <property type="term" value="F:iron ion binding"/>
    <property type="evidence" value="ECO:0007669"/>
    <property type="project" value="InterPro"/>
</dbReference>
<keyword evidence="7" id="KW-0812">Transmembrane</keyword>
<dbReference type="GO" id="GO:0020037">
    <property type="term" value="F:heme binding"/>
    <property type="evidence" value="ECO:0007669"/>
    <property type="project" value="InterPro"/>
</dbReference>
<dbReference type="AlphaFoldDB" id="A0AA97P1V6"/>
<evidence type="ECO:0000256" key="6">
    <source>
        <dbReference type="PIRSR" id="PIRSR602401-1"/>
    </source>
</evidence>
<dbReference type="Proteomes" id="UP000011086">
    <property type="component" value="Unassembled WGS sequence"/>
</dbReference>
<evidence type="ECO:0000256" key="3">
    <source>
        <dbReference type="ARBA" id="ARBA00022617"/>
    </source>
</evidence>
<sequence>MSYNNEHMAKTATPSNNCSNSNNNITACYAEDAPHRNIYIASRIVGAFIDLALIVFGVLAFVNLPDHGRWLSCTLTPAINALVVNSMDFGYLVATKSRLSPIFRMCWDGGLVLGLGIAAGFMASYTDREAKLSADEQARSPISGVGLGAVIVVLMMFELCSPSLAEQHSISASRGHQCIESVGRIYEITAASCFHLPRQDISLELQNTNPAWSLVMTFFWSLVVVATPALLVLAVAVYRLFFHSLAHIPGPRLAALSNVWYGRQVCSGRMLQFYRELDPDENQTLAGAGSGFEKSDFYLSTALQKPKVDWRLQPHFPDTLDLLSERDMRRYRLQRRLIGQVYQPANLRKFEPVIDDVLDQVVAQIRTLGDAEVDLKEWMHIITVECLGAIVLSWSPGYLRAKSDFGSGSFSYLGWKRKTVLGLFPLATVIGVLSRSFERQFANIWGLTFKAPKTLKHFFPAVHRKVKPRLVNMSREKPRKDARRDLMADLVQLHKERPEFNGTYLHRMAITNFGAGHETTTSALTSVLAMLGTHLDIQARMADELVNSRGTENEMASKDSSPRMPLTQAAIKEAQRLYPVIGMALPRRVPDGGVRIGDDFLPAGTTVGCNPVSLHRNKDIFGPDADIYNPERWLTDDKRAKTMERNNLTWGGGARTCPGKNLAEIILYKTIERLVHDFEVVCKLPPDEEICYYFMAMLTGVKHFDCLRAKEWTTAG</sequence>
<evidence type="ECO:0000256" key="1">
    <source>
        <dbReference type="ARBA" id="ARBA00001971"/>
    </source>
</evidence>
<dbReference type="InterPro" id="IPR050121">
    <property type="entry name" value="Cytochrome_P450_monoxygenase"/>
</dbReference>
<dbReference type="InterPro" id="IPR001128">
    <property type="entry name" value="Cyt_P450"/>
</dbReference>
<keyword evidence="5 6" id="KW-0408">Iron</keyword>
<dbReference type="InterPro" id="IPR017972">
    <property type="entry name" value="Cyt_P450_CS"/>
</dbReference>
<keyword evidence="4 6" id="KW-0479">Metal-binding</keyword>
<keyword evidence="7" id="KW-0472">Membrane</keyword>
<keyword evidence="7" id="KW-1133">Transmembrane helix</keyword>
<evidence type="ECO:0000256" key="5">
    <source>
        <dbReference type="ARBA" id="ARBA00023004"/>
    </source>
</evidence>
<protein>
    <submittedName>
        <fullName evidence="8">Cytochrome P450 4A10</fullName>
    </submittedName>
</protein>
<dbReference type="GO" id="GO:0016705">
    <property type="term" value="F:oxidoreductase activity, acting on paired donors, with incorporation or reduction of molecular oxygen"/>
    <property type="evidence" value="ECO:0007669"/>
    <property type="project" value="InterPro"/>
</dbReference>
<dbReference type="SUPFAM" id="SSF48264">
    <property type="entry name" value="Cytochrome P450"/>
    <property type="match status" value="1"/>
</dbReference>
<reference evidence="8" key="1">
    <citation type="journal article" date="2012" name="PLoS Genet.">
        <title>Comparative analysis of the genomes of two field isolates of the rice blast fungus Magnaporthe oryzae.</title>
        <authorList>
            <person name="Xue M."/>
            <person name="Yang J."/>
            <person name="Li Z."/>
            <person name="Hu S."/>
            <person name="Yao N."/>
            <person name="Dean R.A."/>
            <person name="Zhao W."/>
            <person name="Shen M."/>
            <person name="Zhang H."/>
            <person name="Li C."/>
            <person name="Liu L."/>
            <person name="Cao L."/>
            <person name="Xu X."/>
            <person name="Xing Y."/>
            <person name="Hsiang T."/>
            <person name="Zhang Z."/>
            <person name="Xu J.R."/>
            <person name="Peng Y.L."/>
        </authorList>
    </citation>
    <scope>NUCLEOTIDE SEQUENCE</scope>
    <source>
        <strain evidence="8">Y34</strain>
    </source>
</reference>
<feature type="transmembrane region" description="Helical" evidence="7">
    <location>
        <begin position="218"/>
        <end position="241"/>
    </location>
</feature>
<evidence type="ECO:0000256" key="7">
    <source>
        <dbReference type="SAM" id="Phobius"/>
    </source>
</evidence>
<organism evidence="8">
    <name type="scientific">Pyricularia oryzae (strain Y34)</name>
    <name type="common">Rice blast fungus</name>
    <name type="synonym">Magnaporthe oryzae</name>
    <dbReference type="NCBI Taxonomy" id="1143189"/>
    <lineage>
        <taxon>Eukaryota</taxon>
        <taxon>Fungi</taxon>
        <taxon>Dikarya</taxon>
        <taxon>Ascomycota</taxon>
        <taxon>Pezizomycotina</taxon>
        <taxon>Sordariomycetes</taxon>
        <taxon>Sordariomycetidae</taxon>
        <taxon>Magnaporthales</taxon>
        <taxon>Pyriculariaceae</taxon>
        <taxon>Pyricularia</taxon>
    </lineage>
</organism>
<dbReference type="InterPro" id="IPR002401">
    <property type="entry name" value="Cyt_P450_E_grp-I"/>
</dbReference>
<dbReference type="PANTHER" id="PTHR24305">
    <property type="entry name" value="CYTOCHROME P450"/>
    <property type="match status" value="1"/>
</dbReference>
<comment type="similarity">
    <text evidence="2">Belongs to the cytochrome P450 family.</text>
</comment>
<feature type="transmembrane region" description="Helical" evidence="7">
    <location>
        <begin position="44"/>
        <end position="62"/>
    </location>
</feature>
<evidence type="ECO:0000313" key="8">
    <source>
        <dbReference type="EMBL" id="ELQ40365.1"/>
    </source>
</evidence>
<dbReference type="PRINTS" id="PR00463">
    <property type="entry name" value="EP450I"/>
</dbReference>
<dbReference type="Pfam" id="PF00067">
    <property type="entry name" value="p450"/>
    <property type="match status" value="1"/>
</dbReference>
<dbReference type="Gene3D" id="1.10.630.10">
    <property type="entry name" value="Cytochrome P450"/>
    <property type="match status" value="1"/>
</dbReference>
<evidence type="ECO:0000256" key="4">
    <source>
        <dbReference type="ARBA" id="ARBA00022723"/>
    </source>
</evidence>
<feature type="transmembrane region" description="Helical" evidence="7">
    <location>
        <begin position="145"/>
        <end position="165"/>
    </location>
</feature>
<dbReference type="PANTHER" id="PTHR24305:SF232">
    <property type="entry name" value="P450, PUTATIVE (EUROFUNG)-RELATED"/>
    <property type="match status" value="1"/>
</dbReference>